<organism evidence="1 2">
    <name type="scientific">Oceanimonas pelagia</name>
    <dbReference type="NCBI Taxonomy" id="3028314"/>
    <lineage>
        <taxon>Bacteria</taxon>
        <taxon>Pseudomonadati</taxon>
        <taxon>Pseudomonadota</taxon>
        <taxon>Gammaproteobacteria</taxon>
        <taxon>Aeromonadales</taxon>
        <taxon>Aeromonadaceae</taxon>
        <taxon>Oceanimonas</taxon>
    </lineage>
</organism>
<evidence type="ECO:0000313" key="2">
    <source>
        <dbReference type="Proteomes" id="UP001223802"/>
    </source>
</evidence>
<dbReference type="KEGG" id="ope:PU634_10550"/>
<reference evidence="1 2" key="1">
    <citation type="submission" date="2023-02" db="EMBL/GenBank/DDBJ databases">
        <title>Complete genome sequence of a novel bacterium Oceanimonas sp. NTOU-MSR1 isolated from marine coast sediment.</title>
        <authorList>
            <person name="Yang H.-T."/>
            <person name="Chen Y.-L."/>
            <person name="Ho Y.-N."/>
        </authorList>
    </citation>
    <scope>NUCLEOTIDE SEQUENCE [LARGE SCALE GENOMIC DNA]</scope>
    <source>
        <strain evidence="1 2">NTOU-MSR1</strain>
    </source>
</reference>
<dbReference type="EMBL" id="CP118224">
    <property type="protein sequence ID" value="WMC09556.1"/>
    <property type="molecule type" value="Genomic_DNA"/>
</dbReference>
<accession>A0AA50KK04</accession>
<evidence type="ECO:0000313" key="1">
    <source>
        <dbReference type="EMBL" id="WMC09556.1"/>
    </source>
</evidence>
<keyword evidence="2" id="KW-1185">Reference proteome</keyword>
<name>A0AA50KK04_9GAMM</name>
<dbReference type="AlphaFoldDB" id="A0AA50KK04"/>
<proteinExistence type="predicted"/>
<dbReference type="Proteomes" id="UP001223802">
    <property type="component" value="Chromosome"/>
</dbReference>
<sequence length="233" mass="25887">MLKPQTDTRAPLPCFGLHKASDGVWYLHQDITLDGAQFVGLKGGNPDGKVNHLKGKCSHAIPPGAGLREPARPHWDKFRAYMADPLVNALLPLPRPQSAYYLATPDNLDLSVLLRCLERLSSPVYSWVRPLWSVTAAQLKSQLVLTNLHPMVLYGGTMDDSQKIQQSLELAQVYSRPLLLVGSSFQVLPPGVERVETKLQECDVQTLVGLPLEQIGSYLIRRYCQGVELDHDL</sequence>
<gene>
    <name evidence="1" type="ORF">PU634_10550</name>
</gene>
<dbReference type="RefSeq" id="WP_306760751.1">
    <property type="nucleotide sequence ID" value="NZ_CP118224.1"/>
</dbReference>
<protein>
    <submittedName>
        <fullName evidence="1">Uncharacterized protein</fullName>
    </submittedName>
</protein>